<evidence type="ECO:0000313" key="3">
    <source>
        <dbReference type="EMBL" id="SFE31317.1"/>
    </source>
</evidence>
<sequence>MRSSLLTISFRFAAVALTFALAGVAQAADTHQVPATATVHDMQRAASDGNADTAIDWNIDYPSQLGPEGPRASATTGRTTPMAGSSGDASLAQQRAGR</sequence>
<reference evidence="4" key="1">
    <citation type="submission" date="2016-10" db="EMBL/GenBank/DDBJ databases">
        <authorList>
            <person name="Varghese N."/>
            <person name="Submissions S."/>
        </authorList>
    </citation>
    <scope>NUCLEOTIDE SEQUENCE [LARGE SCALE GENOMIC DNA]</scope>
    <source>
        <strain evidence="4">UNC178MFTsu3.1</strain>
    </source>
</reference>
<dbReference type="EMBL" id="FONH01000002">
    <property type="protein sequence ID" value="SFE31317.1"/>
    <property type="molecule type" value="Genomic_DNA"/>
</dbReference>
<feature type="compositionally biased region" description="Polar residues" evidence="1">
    <location>
        <begin position="73"/>
        <end position="98"/>
    </location>
</feature>
<dbReference type="Proteomes" id="UP000199477">
    <property type="component" value="Unassembled WGS sequence"/>
</dbReference>
<dbReference type="RefSeq" id="WP_026636658.1">
    <property type="nucleotide sequence ID" value="NZ_FONH01000002.1"/>
</dbReference>
<dbReference type="STRING" id="500610.SAMN02799615_00725"/>
<feature type="region of interest" description="Disordered" evidence="1">
    <location>
        <begin position="58"/>
        <end position="98"/>
    </location>
</feature>
<evidence type="ECO:0000313" key="4">
    <source>
        <dbReference type="Proteomes" id="UP000199477"/>
    </source>
</evidence>
<protein>
    <submittedName>
        <fullName evidence="3">Uncharacterized protein</fullName>
    </submittedName>
</protein>
<keyword evidence="2" id="KW-0732">Signal</keyword>
<feature type="signal peptide" evidence="2">
    <location>
        <begin position="1"/>
        <end position="27"/>
    </location>
</feature>
<evidence type="ECO:0000256" key="1">
    <source>
        <dbReference type="SAM" id="MobiDB-lite"/>
    </source>
</evidence>
<name>A0A1I1ZHZ7_9GAMM</name>
<organism evidence="3 4">
    <name type="scientific">Dyella marensis</name>
    <dbReference type="NCBI Taxonomy" id="500610"/>
    <lineage>
        <taxon>Bacteria</taxon>
        <taxon>Pseudomonadati</taxon>
        <taxon>Pseudomonadota</taxon>
        <taxon>Gammaproteobacteria</taxon>
        <taxon>Lysobacterales</taxon>
        <taxon>Rhodanobacteraceae</taxon>
        <taxon>Dyella</taxon>
    </lineage>
</organism>
<proteinExistence type="predicted"/>
<feature type="chain" id="PRO_5011761604" evidence="2">
    <location>
        <begin position="28"/>
        <end position="98"/>
    </location>
</feature>
<evidence type="ECO:0000256" key="2">
    <source>
        <dbReference type="SAM" id="SignalP"/>
    </source>
</evidence>
<dbReference type="AlphaFoldDB" id="A0A1I1ZHZ7"/>
<accession>A0A1I1ZHZ7</accession>
<gene>
    <name evidence="3" type="ORF">SAMN02799615_00725</name>
</gene>
<keyword evidence="4" id="KW-1185">Reference proteome</keyword>